<organism evidence="7">
    <name type="scientific">viral metagenome</name>
    <dbReference type="NCBI Taxonomy" id="1070528"/>
    <lineage>
        <taxon>unclassified sequences</taxon>
        <taxon>metagenomes</taxon>
        <taxon>organismal metagenomes</taxon>
    </lineage>
</organism>
<dbReference type="Gene3D" id="3.40.50.300">
    <property type="entry name" value="P-loop containing nucleotide triphosphate hydrolases"/>
    <property type="match status" value="1"/>
</dbReference>
<dbReference type="GO" id="GO:0030983">
    <property type="term" value="F:mismatched DNA binding"/>
    <property type="evidence" value="ECO:0007669"/>
    <property type="project" value="InterPro"/>
</dbReference>
<dbReference type="GO" id="GO:0140664">
    <property type="term" value="F:ATP-dependent DNA damage sensor activity"/>
    <property type="evidence" value="ECO:0007669"/>
    <property type="project" value="InterPro"/>
</dbReference>
<evidence type="ECO:0000256" key="3">
    <source>
        <dbReference type="ARBA" id="ARBA00023125"/>
    </source>
</evidence>
<proteinExistence type="predicted"/>
<keyword evidence="3" id="KW-0238">DNA-binding</keyword>
<dbReference type="SUPFAM" id="SSF52540">
    <property type="entry name" value="P-loop containing nucleoside triphosphate hydrolases"/>
    <property type="match status" value="1"/>
</dbReference>
<dbReference type="InterPro" id="IPR027417">
    <property type="entry name" value="P-loop_NTPase"/>
</dbReference>
<name>A0A6C0BJN1_9ZZZZ</name>
<keyword evidence="2" id="KW-0067">ATP-binding</keyword>
<evidence type="ECO:0008006" key="8">
    <source>
        <dbReference type="Google" id="ProtNLM"/>
    </source>
</evidence>
<protein>
    <recommendedName>
        <fullName evidence="8">DNA mismatch repair proteins mutS family domain-containing protein</fullName>
    </recommendedName>
</protein>
<accession>A0A6C0BJN1</accession>
<dbReference type="GO" id="GO:0005524">
    <property type="term" value="F:ATP binding"/>
    <property type="evidence" value="ECO:0007669"/>
    <property type="project" value="UniProtKB-KW"/>
</dbReference>
<evidence type="ECO:0000256" key="2">
    <source>
        <dbReference type="ARBA" id="ARBA00022840"/>
    </source>
</evidence>
<feature type="domain" description="DNA mismatch repair proteins mutS family" evidence="6">
    <location>
        <begin position="338"/>
        <end position="515"/>
    </location>
</feature>
<evidence type="ECO:0000256" key="1">
    <source>
        <dbReference type="ARBA" id="ARBA00022741"/>
    </source>
</evidence>
<sequence length="515" mass="58321">MKTCSKLVEDAGLEDTTTSFLVQTDCGKKNLLQLLASSTSKKTIQRASFRQRCISAFRTFSDSEKKTWNMHWSRIHELEASLEKQKAAFDSSNPTKDVFKDTIGQLSFQDDYFKPLNSVPYILLFVSLFKRFMVPGMAILLPLFTWIAPYIFLKYIYKLDISFKAYTGILWSVWSGAGPDEPLSYKTMIQGAFFLFSFAQGIIQPVMTARVCETTDRMIYAMGSDVLSLRERYTYFKKSSAANGVPFHFSTVLDPLVEMDPRMACIEIIEQPERLDRLFESLGELEVLYKLSLHMDFNPVTFIETRAATPYLHIEDYQDLRIPRSKRVSSSFHMDGVSHHSLLTGPNGGGKSSSLRAILQVVLFSQVFGYACAKKVELRPFQWISSGLLLRDIPGMKSMFESEVRFAVQLLRKNKGIGLVLFDELFHSTNPPDGIRTAKKFLGELWKKSSIASIVSTHVFEIVEEAPPHVLRLCVPASAEGSTITYSYKLEEGVCKVSSVEQIWRQEGLADKESG</sequence>
<dbReference type="InterPro" id="IPR003593">
    <property type="entry name" value="AAA+_ATPase"/>
</dbReference>
<reference evidence="7" key="1">
    <citation type="journal article" date="2020" name="Nature">
        <title>Giant virus diversity and host interactions through global metagenomics.</title>
        <authorList>
            <person name="Schulz F."/>
            <person name="Roux S."/>
            <person name="Paez-Espino D."/>
            <person name="Jungbluth S."/>
            <person name="Walsh D.A."/>
            <person name="Denef V.J."/>
            <person name="McMahon K.D."/>
            <person name="Konstantinidis K.T."/>
            <person name="Eloe-Fadrosh E.A."/>
            <person name="Kyrpides N.C."/>
            <person name="Woyke T."/>
        </authorList>
    </citation>
    <scope>NUCLEOTIDE SEQUENCE</scope>
    <source>
        <strain evidence="7">GVMAG-M-3300013285-6</strain>
    </source>
</reference>
<feature type="transmembrane region" description="Helical" evidence="4">
    <location>
        <begin position="132"/>
        <end position="153"/>
    </location>
</feature>
<keyword evidence="4" id="KW-0812">Transmembrane</keyword>
<dbReference type="SMART" id="SM00382">
    <property type="entry name" value="AAA"/>
    <property type="match status" value="1"/>
</dbReference>
<keyword evidence="4" id="KW-0472">Membrane</keyword>
<keyword evidence="4" id="KW-1133">Transmembrane helix</keyword>
<dbReference type="PANTHER" id="PTHR11361:SF99">
    <property type="entry name" value="DNA MISMATCH REPAIR PROTEIN"/>
    <property type="match status" value="1"/>
</dbReference>
<evidence type="ECO:0000256" key="4">
    <source>
        <dbReference type="SAM" id="Phobius"/>
    </source>
</evidence>
<evidence type="ECO:0000313" key="7">
    <source>
        <dbReference type="EMBL" id="QHS92222.1"/>
    </source>
</evidence>
<dbReference type="AlphaFoldDB" id="A0A6C0BJN1"/>
<dbReference type="InterPro" id="IPR045076">
    <property type="entry name" value="MutS"/>
</dbReference>
<dbReference type="GO" id="GO:0006298">
    <property type="term" value="P:mismatch repair"/>
    <property type="evidence" value="ECO:0007669"/>
    <property type="project" value="InterPro"/>
</dbReference>
<dbReference type="PANTHER" id="PTHR11361">
    <property type="entry name" value="DNA MISMATCH REPAIR PROTEIN MUTS FAMILY MEMBER"/>
    <property type="match status" value="1"/>
</dbReference>
<keyword evidence="1" id="KW-0547">Nucleotide-binding</keyword>
<dbReference type="Pfam" id="PF00488">
    <property type="entry name" value="MutS_V"/>
    <property type="match status" value="1"/>
</dbReference>
<dbReference type="InterPro" id="IPR000432">
    <property type="entry name" value="DNA_mismatch_repair_MutS_C"/>
</dbReference>
<evidence type="ECO:0000259" key="6">
    <source>
        <dbReference type="SMART" id="SM00534"/>
    </source>
</evidence>
<dbReference type="GO" id="GO:0005829">
    <property type="term" value="C:cytosol"/>
    <property type="evidence" value="ECO:0007669"/>
    <property type="project" value="TreeGrafter"/>
</dbReference>
<evidence type="ECO:0000259" key="5">
    <source>
        <dbReference type="SMART" id="SM00382"/>
    </source>
</evidence>
<dbReference type="EMBL" id="MN739175">
    <property type="protein sequence ID" value="QHS92222.1"/>
    <property type="molecule type" value="Genomic_DNA"/>
</dbReference>
<dbReference type="SMART" id="SM00534">
    <property type="entry name" value="MUTSac"/>
    <property type="match status" value="1"/>
</dbReference>
<feature type="domain" description="AAA+ ATPase" evidence="5">
    <location>
        <begin position="337"/>
        <end position="485"/>
    </location>
</feature>